<comment type="caution">
    <text evidence="1">The sequence shown here is derived from an EMBL/GenBank/DDBJ whole genome shotgun (WGS) entry which is preliminary data.</text>
</comment>
<dbReference type="AlphaFoldDB" id="A0AAE1AP60"/>
<sequence length="125" mass="13701">MIEPGIDISCPIKLLHTSKQSVAAGTPQTFPILCQLVGNGFFISFLERKRGARCALVIRGCRAGSRDSPHHSHFTEPAHSVRDTGQILTLSITTAALGEFQLSLFRGHNSWKSHLDLWQVSMSSS</sequence>
<dbReference type="EMBL" id="JAWDGP010001483">
    <property type="protein sequence ID" value="KAK3791185.1"/>
    <property type="molecule type" value="Genomic_DNA"/>
</dbReference>
<accession>A0AAE1AP60</accession>
<proteinExistence type="predicted"/>
<organism evidence="1 2">
    <name type="scientific">Elysia crispata</name>
    <name type="common">lettuce slug</name>
    <dbReference type="NCBI Taxonomy" id="231223"/>
    <lineage>
        <taxon>Eukaryota</taxon>
        <taxon>Metazoa</taxon>
        <taxon>Spiralia</taxon>
        <taxon>Lophotrochozoa</taxon>
        <taxon>Mollusca</taxon>
        <taxon>Gastropoda</taxon>
        <taxon>Heterobranchia</taxon>
        <taxon>Euthyneura</taxon>
        <taxon>Panpulmonata</taxon>
        <taxon>Sacoglossa</taxon>
        <taxon>Placobranchoidea</taxon>
        <taxon>Plakobranchidae</taxon>
        <taxon>Elysia</taxon>
    </lineage>
</organism>
<gene>
    <name evidence="1" type="ORF">RRG08_025039</name>
</gene>
<dbReference type="Proteomes" id="UP001283361">
    <property type="component" value="Unassembled WGS sequence"/>
</dbReference>
<reference evidence="1" key="1">
    <citation type="journal article" date="2023" name="G3 (Bethesda)">
        <title>A reference genome for the long-term kleptoplast-retaining sea slug Elysia crispata morphotype clarki.</title>
        <authorList>
            <person name="Eastman K.E."/>
            <person name="Pendleton A.L."/>
            <person name="Shaikh M.A."/>
            <person name="Suttiyut T."/>
            <person name="Ogas R."/>
            <person name="Tomko P."/>
            <person name="Gavelis G."/>
            <person name="Widhalm J.R."/>
            <person name="Wisecaver J.H."/>
        </authorList>
    </citation>
    <scope>NUCLEOTIDE SEQUENCE</scope>
    <source>
        <strain evidence="1">ECLA1</strain>
    </source>
</reference>
<evidence type="ECO:0000313" key="2">
    <source>
        <dbReference type="Proteomes" id="UP001283361"/>
    </source>
</evidence>
<name>A0AAE1AP60_9GAST</name>
<protein>
    <submittedName>
        <fullName evidence="1">Uncharacterized protein</fullName>
    </submittedName>
</protein>
<evidence type="ECO:0000313" key="1">
    <source>
        <dbReference type="EMBL" id="KAK3791185.1"/>
    </source>
</evidence>
<keyword evidence="2" id="KW-1185">Reference proteome</keyword>